<keyword evidence="3" id="KW-1185">Reference proteome</keyword>
<dbReference type="EMBL" id="JBEQCT010000007">
    <property type="protein sequence ID" value="MFM2486289.1"/>
    <property type="molecule type" value="Genomic_DNA"/>
</dbReference>
<comment type="caution">
    <text evidence="2">The sequence shown here is derived from an EMBL/GenBank/DDBJ whole genome shotgun (WGS) entry which is preliminary data.</text>
</comment>
<dbReference type="PANTHER" id="PTHR10953">
    <property type="entry name" value="UBIQUITIN-ACTIVATING ENZYME E1"/>
    <property type="match status" value="1"/>
</dbReference>
<dbReference type="InterPro" id="IPR035985">
    <property type="entry name" value="Ubiquitin-activating_enz"/>
</dbReference>
<dbReference type="RefSeq" id="WP_408624573.1">
    <property type="nucleotide sequence ID" value="NZ_JBEQCT010000007.1"/>
</dbReference>
<dbReference type="CDD" id="cd00757">
    <property type="entry name" value="ThiF_MoeB_HesA_family"/>
    <property type="match status" value="1"/>
</dbReference>
<reference evidence="2 3" key="1">
    <citation type="journal article" date="2013" name="Int. J. Syst. Evol. Microbiol.">
        <title>Celerinatantimonas yamalensis sp. nov., a cold-adapted diazotrophic bacterium from a cold permafrost brine.</title>
        <authorList>
            <person name="Shcherbakova V."/>
            <person name="Chuvilskaya N."/>
            <person name="Rivkina E."/>
            <person name="Demidov N."/>
            <person name="Uchaeva V."/>
            <person name="Suetin S."/>
            <person name="Suzina N."/>
            <person name="Gilichinsky D."/>
        </authorList>
    </citation>
    <scope>NUCLEOTIDE SEQUENCE [LARGE SCALE GENOMIC DNA]</scope>
    <source>
        <strain evidence="2 3">C7</strain>
    </source>
</reference>
<evidence type="ECO:0000313" key="2">
    <source>
        <dbReference type="EMBL" id="MFM2486289.1"/>
    </source>
</evidence>
<feature type="domain" description="THIF-type NAD/FAD binding fold" evidence="1">
    <location>
        <begin position="14"/>
        <end position="248"/>
    </location>
</feature>
<dbReference type="Gene3D" id="3.40.50.720">
    <property type="entry name" value="NAD(P)-binding Rossmann-like Domain"/>
    <property type="match status" value="1"/>
</dbReference>
<dbReference type="InterPro" id="IPR000594">
    <property type="entry name" value="ThiF_NAD_FAD-bd"/>
</dbReference>
<dbReference type="Pfam" id="PF00899">
    <property type="entry name" value="ThiF"/>
    <property type="match status" value="1"/>
</dbReference>
<organism evidence="2 3">
    <name type="scientific">Celerinatantimonas yamalensis</name>
    <dbReference type="NCBI Taxonomy" id="559956"/>
    <lineage>
        <taxon>Bacteria</taxon>
        <taxon>Pseudomonadati</taxon>
        <taxon>Pseudomonadota</taxon>
        <taxon>Gammaproteobacteria</taxon>
        <taxon>Celerinatantimonadaceae</taxon>
        <taxon>Celerinatantimonas</taxon>
    </lineage>
</organism>
<evidence type="ECO:0000313" key="3">
    <source>
        <dbReference type="Proteomes" id="UP001629953"/>
    </source>
</evidence>
<sequence length="252" mass="27064">MTDNQLTDAEFKRYSRHLLLGKVGEVGQLHLKQAKVLIVGMGGLGCPVALYLAAAGVGQLVIADNDTVSESNLQRQVLYSEAQIGKAKVLAASERLRGINSHVHVRAVNRRLSEQVLGMEVMQADVVLDCSDNLQTRYALSDTCQALGVPLVSGAAIGFDGQLMVFDFRQSTSSCYRCLFPQASEAQLSCATAGVVGPLVGMIGCMQALETIKLICQLESLAVGRFSSFDGLSGEWFHLSMHRDPHCQCCGG</sequence>
<dbReference type="InterPro" id="IPR045886">
    <property type="entry name" value="ThiF/MoeB/HesA"/>
</dbReference>
<name>A0ABW9G9C3_9GAMM</name>
<dbReference type="SUPFAM" id="SSF69572">
    <property type="entry name" value="Activating enzymes of the ubiquitin-like proteins"/>
    <property type="match status" value="1"/>
</dbReference>
<protein>
    <submittedName>
        <fullName evidence="2">HesA/MoeB/ThiF family protein</fullName>
    </submittedName>
</protein>
<proteinExistence type="predicted"/>
<dbReference type="PANTHER" id="PTHR10953:SF102">
    <property type="entry name" value="ADENYLYLTRANSFERASE AND SULFURTRANSFERASE MOCS3"/>
    <property type="match status" value="1"/>
</dbReference>
<gene>
    <name evidence="2" type="ORF">ABUE30_14665</name>
</gene>
<dbReference type="Proteomes" id="UP001629953">
    <property type="component" value="Unassembled WGS sequence"/>
</dbReference>
<evidence type="ECO:0000259" key="1">
    <source>
        <dbReference type="Pfam" id="PF00899"/>
    </source>
</evidence>
<accession>A0ABW9G9C3</accession>
<dbReference type="NCBIfam" id="NF004281">
    <property type="entry name" value="PRK05690.1"/>
    <property type="match status" value="1"/>
</dbReference>